<dbReference type="AlphaFoldDB" id="A0A1F4U8I2"/>
<dbReference type="Proteomes" id="UP000177025">
    <property type="component" value="Unassembled WGS sequence"/>
</dbReference>
<protein>
    <recommendedName>
        <fullName evidence="4">Tetratricopeptide repeat protein</fullName>
    </recommendedName>
</protein>
<keyword evidence="1" id="KW-0812">Transmembrane</keyword>
<keyword evidence="1" id="KW-1133">Transmembrane helix</keyword>
<reference evidence="2 3" key="1">
    <citation type="journal article" date="2016" name="Nat. Commun.">
        <title>Thousands of microbial genomes shed light on interconnected biogeochemical processes in an aquifer system.</title>
        <authorList>
            <person name="Anantharaman K."/>
            <person name="Brown C.T."/>
            <person name="Hug L.A."/>
            <person name="Sharon I."/>
            <person name="Castelle C.J."/>
            <person name="Probst A.J."/>
            <person name="Thomas B.C."/>
            <person name="Singh A."/>
            <person name="Wilkins M.J."/>
            <person name="Karaoz U."/>
            <person name="Brodie E.L."/>
            <person name="Williams K.H."/>
            <person name="Hubbard S.S."/>
            <person name="Banfield J.F."/>
        </authorList>
    </citation>
    <scope>NUCLEOTIDE SEQUENCE [LARGE SCALE GENOMIC DNA]</scope>
</reference>
<evidence type="ECO:0000313" key="2">
    <source>
        <dbReference type="EMBL" id="OGC41187.1"/>
    </source>
</evidence>
<keyword evidence="1" id="KW-0472">Membrane</keyword>
<dbReference type="EMBL" id="MEUM01000118">
    <property type="protein sequence ID" value="OGC41187.1"/>
    <property type="molecule type" value="Genomic_DNA"/>
</dbReference>
<comment type="caution">
    <text evidence="2">The sequence shown here is derived from an EMBL/GenBank/DDBJ whole genome shotgun (WGS) entry which is preliminary data.</text>
</comment>
<evidence type="ECO:0008006" key="4">
    <source>
        <dbReference type="Google" id="ProtNLM"/>
    </source>
</evidence>
<proteinExistence type="predicted"/>
<name>A0A1F4U8I2_UNCW3</name>
<feature type="transmembrane region" description="Helical" evidence="1">
    <location>
        <begin position="42"/>
        <end position="62"/>
    </location>
</feature>
<evidence type="ECO:0000313" key="3">
    <source>
        <dbReference type="Proteomes" id="UP000177025"/>
    </source>
</evidence>
<gene>
    <name evidence="2" type="ORF">A2Y85_05115</name>
</gene>
<accession>A0A1F4U8I2</accession>
<sequence length="280" mass="32956">MKAAILVVLLAVMVIILAYDLDLKHDKHKFVNELMYFPSGNALHTISLGFYTLFADIVWLRFIQYYGEHRLTDVKYELMYHILDILTSLDAHFSYAYTLGGLMLTHDANDPARAKILLKKGMYANPDDWHYPFMYAFIHYTFLKEYRTAQVYFRISSLKPGAPDMAKRWAAFVAHLKIHDLETAMLLWTDLFNNTDNPQEKEIALNYIRRLRMEFDLKFLNEKVQEFYVLYGFMPNRIAELLEVGILDSIPPEPHGERYYIKKGRVYSTLERGKKKLDSQ</sequence>
<organism evidence="2 3">
    <name type="scientific">candidate division WOR-3 bacterium RBG_13_43_14</name>
    <dbReference type="NCBI Taxonomy" id="1802590"/>
    <lineage>
        <taxon>Bacteria</taxon>
        <taxon>Bacteria division WOR-3</taxon>
    </lineage>
</organism>
<evidence type="ECO:0000256" key="1">
    <source>
        <dbReference type="SAM" id="Phobius"/>
    </source>
</evidence>